<reference evidence="1 2" key="1">
    <citation type="journal article" date="2024" name="bioRxiv">
        <title>Comparative genomics of Cryptococcus and Kwoniella reveals pathogenesis evolution and contrasting karyotype dynamics via intercentromeric recombination or chromosome fusion.</title>
        <authorList>
            <person name="Coelho M.A."/>
            <person name="David-Palma M."/>
            <person name="Shea T."/>
            <person name="Bowers K."/>
            <person name="McGinley-Smith S."/>
            <person name="Mohammad A.W."/>
            <person name="Gnirke A."/>
            <person name="Yurkov A.M."/>
            <person name="Nowrousian M."/>
            <person name="Sun S."/>
            <person name="Cuomo C.A."/>
            <person name="Heitman J."/>
        </authorList>
    </citation>
    <scope>NUCLEOTIDE SEQUENCE [LARGE SCALE GENOMIC DNA]</scope>
    <source>
        <strain evidence="1 2">CBS 13917</strain>
    </source>
</reference>
<dbReference type="InterPro" id="IPR036412">
    <property type="entry name" value="HAD-like_sf"/>
</dbReference>
<dbReference type="GeneID" id="92181919"/>
<gene>
    <name evidence="1" type="ORF">IAR55_004661</name>
</gene>
<evidence type="ECO:0008006" key="3">
    <source>
        <dbReference type="Google" id="ProtNLM"/>
    </source>
</evidence>
<dbReference type="InterPro" id="IPR044924">
    <property type="entry name" value="HAD-SF_hydro_IA_REG-2-like_cap"/>
</dbReference>
<dbReference type="RefSeq" id="XP_066802172.1">
    <property type="nucleotide sequence ID" value="XM_066947758.1"/>
</dbReference>
<comment type="caution">
    <text evidence="1">The sequence shown here is derived from an EMBL/GenBank/DDBJ whole genome shotgun (WGS) entry which is preliminary data.</text>
</comment>
<dbReference type="SUPFAM" id="SSF56784">
    <property type="entry name" value="HAD-like"/>
    <property type="match status" value="1"/>
</dbReference>
<name>A0AAW0YY96_9TREE</name>
<dbReference type="PANTHER" id="PTHR46191">
    <property type="match status" value="1"/>
</dbReference>
<keyword evidence="2" id="KW-1185">Reference proteome</keyword>
<dbReference type="EMBL" id="JBCAWK010000008">
    <property type="protein sequence ID" value="KAK8850741.1"/>
    <property type="molecule type" value="Genomic_DNA"/>
</dbReference>
<protein>
    <recommendedName>
        <fullName evidence="3">Haloacid dehalogenase, type II</fullName>
    </recommendedName>
</protein>
<dbReference type="KEGG" id="kne:92181919"/>
<dbReference type="InterPro" id="IPR006439">
    <property type="entry name" value="HAD-SF_hydro_IA"/>
</dbReference>
<dbReference type="Gene3D" id="3.40.50.1000">
    <property type="entry name" value="HAD superfamily/HAD-like"/>
    <property type="match status" value="1"/>
</dbReference>
<organism evidence="1 2">
    <name type="scientific">Kwoniella newhampshirensis</name>
    <dbReference type="NCBI Taxonomy" id="1651941"/>
    <lineage>
        <taxon>Eukaryota</taxon>
        <taxon>Fungi</taxon>
        <taxon>Dikarya</taxon>
        <taxon>Basidiomycota</taxon>
        <taxon>Agaricomycotina</taxon>
        <taxon>Tremellomycetes</taxon>
        <taxon>Tremellales</taxon>
        <taxon>Cryptococcaceae</taxon>
        <taxon>Kwoniella</taxon>
    </lineage>
</organism>
<evidence type="ECO:0000313" key="1">
    <source>
        <dbReference type="EMBL" id="KAK8850741.1"/>
    </source>
</evidence>
<dbReference type="InterPro" id="IPR023214">
    <property type="entry name" value="HAD_sf"/>
</dbReference>
<dbReference type="GO" id="GO:0005634">
    <property type="term" value="C:nucleus"/>
    <property type="evidence" value="ECO:0007669"/>
    <property type="project" value="TreeGrafter"/>
</dbReference>
<dbReference type="SFLD" id="SFLDS00003">
    <property type="entry name" value="Haloacid_Dehalogenase"/>
    <property type="match status" value="1"/>
</dbReference>
<evidence type="ECO:0000313" key="2">
    <source>
        <dbReference type="Proteomes" id="UP001388673"/>
    </source>
</evidence>
<sequence length="266" mass="29458">MSSSSPSSKPVRLVLFDVFDTLCTPRLPIHEQYHEEAIRGGLSPTSISPSSVRQAFKPAFEEVDGQWPLYGKHSDPFLSPEEWWTKIIYQTLSFAGGSKAELERNMSTIGPSLLARFETDVGYHNFPETISCLKTFRELGIKTSIISNADPRILRTLDSLKILPLLSHPPTLSWDVEAAKPSPKIFEAACQACGEEVDEGVIMVGDELKADYQGAISASLEARLIRRPGEWSDGAARTAQEELQGVHVVQSLEDVVEEVKRRNGPH</sequence>
<dbReference type="SFLD" id="SFLDG01129">
    <property type="entry name" value="C1.5:_HAD__Beta-PGM__Phosphata"/>
    <property type="match status" value="1"/>
</dbReference>
<dbReference type="InterPro" id="IPR051828">
    <property type="entry name" value="HAD-like_hydrolase_domain"/>
</dbReference>
<dbReference type="Proteomes" id="UP001388673">
    <property type="component" value="Unassembled WGS sequence"/>
</dbReference>
<dbReference type="GO" id="GO:0016791">
    <property type="term" value="F:phosphatase activity"/>
    <property type="evidence" value="ECO:0007669"/>
    <property type="project" value="UniProtKB-ARBA"/>
</dbReference>
<dbReference type="AlphaFoldDB" id="A0AAW0YY96"/>
<dbReference type="NCBIfam" id="TIGR01549">
    <property type="entry name" value="HAD-SF-IA-v1"/>
    <property type="match status" value="1"/>
</dbReference>
<dbReference type="Gene3D" id="1.10.150.720">
    <property type="entry name" value="Haloacid dehalogenase-like hydrolase"/>
    <property type="match status" value="1"/>
</dbReference>
<proteinExistence type="predicted"/>
<dbReference type="Pfam" id="PF00702">
    <property type="entry name" value="Hydrolase"/>
    <property type="match status" value="1"/>
</dbReference>
<dbReference type="PANTHER" id="PTHR46191:SF2">
    <property type="entry name" value="HALOACID DEHALOGENASE-LIKE HYDROLASE DOMAIN-CONTAINING PROTEIN 3"/>
    <property type="match status" value="1"/>
</dbReference>
<accession>A0AAW0YY96</accession>